<keyword evidence="3 5" id="KW-0808">Transferase</keyword>
<name>A0A9N9T4N8_DIABA</name>
<dbReference type="SMART" id="SM00563">
    <property type="entry name" value="PlsC"/>
    <property type="match status" value="1"/>
</dbReference>
<dbReference type="GO" id="GO:0003841">
    <property type="term" value="F:1-acylglycerol-3-phosphate O-acyltransferase activity"/>
    <property type="evidence" value="ECO:0007669"/>
    <property type="project" value="UniProtKB-UniRule"/>
</dbReference>
<keyword evidence="6" id="KW-0472">Membrane</keyword>
<comment type="pathway">
    <text evidence="1">Phospholipid metabolism; CDP-diacylglycerol biosynthesis; CDP-diacylglycerol from sn-glycerol 3-phosphate: step 2/3.</text>
</comment>
<dbReference type="NCBIfam" id="TIGR00530">
    <property type="entry name" value="AGP_acyltrn"/>
    <property type="match status" value="1"/>
</dbReference>
<keyword evidence="6" id="KW-1133">Transmembrane helix</keyword>
<feature type="domain" description="Phospholipid/glycerol acyltransferase" evidence="7">
    <location>
        <begin position="93"/>
        <end position="210"/>
    </location>
</feature>
<dbReference type="EC" id="2.3.1.51" evidence="5"/>
<evidence type="ECO:0000259" key="7">
    <source>
        <dbReference type="SMART" id="SM00563"/>
    </source>
</evidence>
<evidence type="ECO:0000313" key="9">
    <source>
        <dbReference type="Proteomes" id="UP001153709"/>
    </source>
</evidence>
<dbReference type="GO" id="GO:0005783">
    <property type="term" value="C:endoplasmic reticulum"/>
    <property type="evidence" value="ECO:0007669"/>
    <property type="project" value="TreeGrafter"/>
</dbReference>
<keyword evidence="5" id="KW-0444">Lipid biosynthesis</keyword>
<dbReference type="EMBL" id="OU898281">
    <property type="protein sequence ID" value="CAG9835520.1"/>
    <property type="molecule type" value="Genomic_DNA"/>
</dbReference>
<dbReference type="Pfam" id="PF01553">
    <property type="entry name" value="Acyltransferase"/>
    <property type="match status" value="1"/>
</dbReference>
<evidence type="ECO:0000256" key="2">
    <source>
        <dbReference type="ARBA" id="ARBA00008655"/>
    </source>
</evidence>
<evidence type="ECO:0000256" key="3">
    <source>
        <dbReference type="ARBA" id="ARBA00022679"/>
    </source>
</evidence>
<comment type="catalytic activity">
    <reaction evidence="5">
        <text>a 1-acyl-sn-glycero-3-phosphate + an acyl-CoA = a 1,2-diacyl-sn-glycero-3-phosphate + CoA</text>
        <dbReference type="Rhea" id="RHEA:19709"/>
        <dbReference type="ChEBI" id="CHEBI:57287"/>
        <dbReference type="ChEBI" id="CHEBI:57970"/>
        <dbReference type="ChEBI" id="CHEBI:58342"/>
        <dbReference type="ChEBI" id="CHEBI:58608"/>
        <dbReference type="EC" id="2.3.1.51"/>
    </reaction>
</comment>
<keyword evidence="9" id="KW-1185">Reference proteome</keyword>
<dbReference type="Proteomes" id="UP001153709">
    <property type="component" value="Chromosome 6"/>
</dbReference>
<evidence type="ECO:0000256" key="1">
    <source>
        <dbReference type="ARBA" id="ARBA00004728"/>
    </source>
</evidence>
<dbReference type="InterPro" id="IPR004552">
    <property type="entry name" value="AGP_acyltrans"/>
</dbReference>
<dbReference type="SUPFAM" id="SSF69593">
    <property type="entry name" value="Glycerol-3-phosphate (1)-acyltransferase"/>
    <property type="match status" value="1"/>
</dbReference>
<feature type="transmembrane region" description="Helical" evidence="6">
    <location>
        <begin position="126"/>
        <end position="144"/>
    </location>
</feature>
<keyword evidence="5" id="KW-0594">Phospholipid biosynthesis</keyword>
<dbReference type="PANTHER" id="PTHR10434:SF11">
    <property type="entry name" value="1-ACYL-SN-GLYCEROL-3-PHOSPHATE ACYLTRANSFERASE"/>
    <property type="match status" value="1"/>
</dbReference>
<organism evidence="8 9">
    <name type="scientific">Diabrotica balteata</name>
    <name type="common">Banded cucumber beetle</name>
    <dbReference type="NCBI Taxonomy" id="107213"/>
    <lineage>
        <taxon>Eukaryota</taxon>
        <taxon>Metazoa</taxon>
        <taxon>Ecdysozoa</taxon>
        <taxon>Arthropoda</taxon>
        <taxon>Hexapoda</taxon>
        <taxon>Insecta</taxon>
        <taxon>Pterygota</taxon>
        <taxon>Neoptera</taxon>
        <taxon>Endopterygota</taxon>
        <taxon>Coleoptera</taxon>
        <taxon>Polyphaga</taxon>
        <taxon>Cucujiformia</taxon>
        <taxon>Chrysomeloidea</taxon>
        <taxon>Chrysomelidae</taxon>
        <taxon>Galerucinae</taxon>
        <taxon>Diabroticina</taxon>
        <taxon>Diabroticites</taxon>
        <taxon>Diabrotica</taxon>
    </lineage>
</organism>
<reference evidence="8" key="1">
    <citation type="submission" date="2022-01" db="EMBL/GenBank/DDBJ databases">
        <authorList>
            <person name="King R."/>
        </authorList>
    </citation>
    <scope>NUCLEOTIDE SEQUENCE</scope>
</reference>
<protein>
    <recommendedName>
        <fullName evidence="5">1-acyl-sn-glycerol-3-phosphate acyltransferase</fullName>
        <ecNumber evidence="5">2.3.1.51</ecNumber>
    </recommendedName>
</protein>
<dbReference type="InterPro" id="IPR002123">
    <property type="entry name" value="Plipid/glycerol_acylTrfase"/>
</dbReference>
<evidence type="ECO:0000256" key="4">
    <source>
        <dbReference type="ARBA" id="ARBA00023315"/>
    </source>
</evidence>
<keyword evidence="5" id="KW-0443">Lipid metabolism</keyword>
<dbReference type="PANTHER" id="PTHR10434">
    <property type="entry name" value="1-ACYL-SN-GLYCEROL-3-PHOSPHATE ACYLTRANSFERASE"/>
    <property type="match status" value="1"/>
</dbReference>
<comment type="domain">
    <text evidence="5">The HXXXXD motif is essential for acyltransferase activity and may constitute the binding site for the phosphate moiety of the glycerol-3-phosphate.</text>
</comment>
<dbReference type="OrthoDB" id="202234at2759"/>
<dbReference type="AlphaFoldDB" id="A0A9N9T4N8"/>
<keyword evidence="5" id="KW-1208">Phospholipid metabolism</keyword>
<dbReference type="GO" id="GO:0006654">
    <property type="term" value="P:phosphatidic acid biosynthetic process"/>
    <property type="evidence" value="ECO:0007669"/>
    <property type="project" value="TreeGrafter"/>
</dbReference>
<proteinExistence type="inferred from homology"/>
<dbReference type="CDD" id="cd07989">
    <property type="entry name" value="LPLAT_AGPAT-like"/>
    <property type="match status" value="1"/>
</dbReference>
<feature type="transmembrane region" description="Helical" evidence="6">
    <location>
        <begin position="35"/>
        <end position="54"/>
    </location>
</feature>
<keyword evidence="4 5" id="KW-0012">Acyltransferase</keyword>
<gene>
    <name evidence="8" type="ORF">DIABBA_LOCUS8707</name>
</gene>
<accession>A0A9N9T4N8</accession>
<keyword evidence="6" id="KW-0812">Transmembrane</keyword>
<comment type="similarity">
    <text evidence="2 5">Belongs to the 1-acyl-sn-glycerol-3-phosphate acyltransferase family.</text>
</comment>
<evidence type="ECO:0000256" key="5">
    <source>
        <dbReference type="RuleBase" id="RU361267"/>
    </source>
</evidence>
<sequence>MTATYTEIILASCILILPFLYEASSAFRYHLKFFLYYALVMVNSVILIPVYCFMPGNVKNLLLASDFCRWITTLLGIRWVLRGKENLEKDQACIIVSNHQSSLDIMGMFQFWRVMDKCTVIAKKELLYTGPFGLAAYLCGLIFIPRVHAERAKIIMNEAAQKIKTDKVKLWVFPEGTRRNDGKIHPFKKGAFHMAITHKLPILPVVYSRYYFLDKDIKRFDHGKVIVTALPQIETANLTTDDLEDLMERTRALMQSAFNEATKEVTDGYIPNSSQKVKVT</sequence>
<evidence type="ECO:0000313" key="8">
    <source>
        <dbReference type="EMBL" id="CAG9835520.1"/>
    </source>
</evidence>
<evidence type="ECO:0000256" key="6">
    <source>
        <dbReference type="SAM" id="Phobius"/>
    </source>
</evidence>
<dbReference type="GO" id="GO:0016020">
    <property type="term" value="C:membrane"/>
    <property type="evidence" value="ECO:0007669"/>
    <property type="project" value="InterPro"/>
</dbReference>